<evidence type="ECO:0000256" key="2">
    <source>
        <dbReference type="ARBA" id="ARBA00022540"/>
    </source>
</evidence>
<dbReference type="FunFam" id="1.25.40.180:FF:000031">
    <property type="entry name" value="Eukaryotic translation initiation factor 5"/>
    <property type="match status" value="1"/>
</dbReference>
<evidence type="ECO:0000313" key="8">
    <source>
        <dbReference type="EMBL" id="ODV62973.1"/>
    </source>
</evidence>
<organism evidence="8 9">
    <name type="scientific">Ascoidea rubescens DSM 1968</name>
    <dbReference type="NCBI Taxonomy" id="1344418"/>
    <lineage>
        <taxon>Eukaryota</taxon>
        <taxon>Fungi</taxon>
        <taxon>Dikarya</taxon>
        <taxon>Ascomycota</taxon>
        <taxon>Saccharomycotina</taxon>
        <taxon>Saccharomycetes</taxon>
        <taxon>Ascoideaceae</taxon>
        <taxon>Ascoidea</taxon>
    </lineage>
</organism>
<dbReference type="GO" id="GO:0043614">
    <property type="term" value="C:multi-eIF complex"/>
    <property type="evidence" value="ECO:0007669"/>
    <property type="project" value="EnsemblFungi"/>
</dbReference>
<protein>
    <recommendedName>
        <fullName evidence="7">W2 domain-containing protein</fullName>
    </recommendedName>
</protein>
<dbReference type="InterPro" id="IPR016190">
    <property type="entry name" value="Transl_init_fac_IF2/IF5_Zn-bd"/>
</dbReference>
<dbReference type="GO" id="GO:0005525">
    <property type="term" value="F:GTP binding"/>
    <property type="evidence" value="ECO:0007669"/>
    <property type="project" value="UniProtKB-KW"/>
</dbReference>
<dbReference type="OrthoDB" id="10250831at2759"/>
<dbReference type="Gene3D" id="2.20.25.350">
    <property type="match status" value="1"/>
</dbReference>
<dbReference type="GO" id="GO:0005096">
    <property type="term" value="F:GTPase activator activity"/>
    <property type="evidence" value="ECO:0007669"/>
    <property type="project" value="EnsemblFungi"/>
</dbReference>
<dbReference type="SUPFAM" id="SSF100966">
    <property type="entry name" value="Translation initiation factor 2 beta, aIF2beta, N-terminal domain"/>
    <property type="match status" value="1"/>
</dbReference>
<dbReference type="InterPro" id="IPR016024">
    <property type="entry name" value="ARM-type_fold"/>
</dbReference>
<name>A0A1D2VMY9_9ASCO</name>
<dbReference type="STRING" id="1344418.A0A1D2VMY9"/>
<dbReference type="GO" id="GO:0005092">
    <property type="term" value="F:GDP-dissociation inhibitor activity"/>
    <property type="evidence" value="ECO:0007669"/>
    <property type="project" value="EnsemblFungi"/>
</dbReference>
<dbReference type="SMART" id="SM00515">
    <property type="entry name" value="eIF5C"/>
    <property type="match status" value="1"/>
</dbReference>
<dbReference type="SUPFAM" id="SSF75689">
    <property type="entry name" value="Zinc-binding domain of translation initiation factor 2 beta"/>
    <property type="match status" value="1"/>
</dbReference>
<dbReference type="Pfam" id="PF02020">
    <property type="entry name" value="W2"/>
    <property type="match status" value="1"/>
</dbReference>
<dbReference type="FunCoup" id="A0A1D2VMY9">
    <property type="interactions" value="1241"/>
</dbReference>
<dbReference type="CDD" id="cd11561">
    <property type="entry name" value="W2_eIF5"/>
    <property type="match status" value="1"/>
</dbReference>
<dbReference type="GeneID" id="30964670"/>
<evidence type="ECO:0000259" key="7">
    <source>
        <dbReference type="PROSITE" id="PS51363"/>
    </source>
</evidence>
<dbReference type="GO" id="GO:0071074">
    <property type="term" value="F:eukaryotic initiation factor eIF2 binding"/>
    <property type="evidence" value="ECO:0007669"/>
    <property type="project" value="TreeGrafter"/>
</dbReference>
<dbReference type="InParanoid" id="A0A1D2VMY9"/>
<dbReference type="AlphaFoldDB" id="A0A1D2VMY9"/>
<keyword evidence="2" id="KW-0396">Initiation factor</keyword>
<dbReference type="PANTHER" id="PTHR23001">
    <property type="entry name" value="EUKARYOTIC TRANSLATION INITIATION FACTOR"/>
    <property type="match status" value="1"/>
</dbReference>
<dbReference type="InterPro" id="IPR002735">
    <property type="entry name" value="Transl_init_fac_IF2/IF5_dom"/>
</dbReference>
<dbReference type="Gene3D" id="1.25.40.180">
    <property type="match status" value="1"/>
</dbReference>
<feature type="domain" description="W2" evidence="7">
    <location>
        <begin position="234"/>
        <end position="394"/>
    </location>
</feature>
<dbReference type="GO" id="GO:0042256">
    <property type="term" value="P:cytosolic ribosome assembly"/>
    <property type="evidence" value="ECO:0007669"/>
    <property type="project" value="EnsemblFungi"/>
</dbReference>
<dbReference type="GO" id="GO:0033290">
    <property type="term" value="C:eukaryotic 48S preinitiation complex"/>
    <property type="evidence" value="ECO:0007669"/>
    <property type="project" value="EnsemblFungi"/>
</dbReference>
<dbReference type="Proteomes" id="UP000095038">
    <property type="component" value="Unassembled WGS sequence"/>
</dbReference>
<reference evidence="9" key="1">
    <citation type="submission" date="2016-05" db="EMBL/GenBank/DDBJ databases">
        <title>Comparative genomics of biotechnologically important yeasts.</title>
        <authorList>
            <consortium name="DOE Joint Genome Institute"/>
            <person name="Riley R."/>
            <person name="Haridas S."/>
            <person name="Wolfe K.H."/>
            <person name="Lopes M.R."/>
            <person name="Hittinger C.T."/>
            <person name="Goker M."/>
            <person name="Salamov A."/>
            <person name="Wisecaver J."/>
            <person name="Long T.M."/>
            <person name="Aerts A.L."/>
            <person name="Barry K."/>
            <person name="Choi C."/>
            <person name="Clum A."/>
            <person name="Coughlan A.Y."/>
            <person name="Deshpande S."/>
            <person name="Douglass A.P."/>
            <person name="Hanson S.J."/>
            <person name="Klenk H.-P."/>
            <person name="Labutti K."/>
            <person name="Lapidus A."/>
            <person name="Lindquist E."/>
            <person name="Lipzen A."/>
            <person name="Meier-Kolthoff J.P."/>
            <person name="Ohm R.A."/>
            <person name="Otillar R.P."/>
            <person name="Pangilinan J."/>
            <person name="Peng Y."/>
            <person name="Rokas A."/>
            <person name="Rosa C.A."/>
            <person name="Scheuner C."/>
            <person name="Sibirny A.A."/>
            <person name="Slot J.C."/>
            <person name="Stielow J.B."/>
            <person name="Sun H."/>
            <person name="Kurtzman C.P."/>
            <person name="Blackwell M."/>
            <person name="Grigoriev I.V."/>
            <person name="Jeffries T.W."/>
        </authorList>
    </citation>
    <scope>NUCLEOTIDE SEQUENCE [LARGE SCALE GENOMIC DNA]</scope>
    <source>
        <strain evidence="9">DSM 1968</strain>
    </source>
</reference>
<dbReference type="GO" id="GO:0045947">
    <property type="term" value="P:negative regulation of translational initiation"/>
    <property type="evidence" value="ECO:0007669"/>
    <property type="project" value="EnsemblFungi"/>
</dbReference>
<dbReference type="GO" id="GO:0003743">
    <property type="term" value="F:translation initiation factor activity"/>
    <property type="evidence" value="ECO:0007669"/>
    <property type="project" value="UniProtKB-KW"/>
</dbReference>
<keyword evidence="9" id="KW-1185">Reference proteome</keyword>
<dbReference type="PROSITE" id="PS51363">
    <property type="entry name" value="W2"/>
    <property type="match status" value="1"/>
</dbReference>
<evidence type="ECO:0000256" key="4">
    <source>
        <dbReference type="ARBA" id="ARBA00022917"/>
    </source>
</evidence>
<sequence>MSFINICRDNTDPFYRYKMPPIQSKIEGKGNGIKTAIVNLSDVSRALNRPNAYIVKFFGFELGAQTSITESTDRYLVNGSHDSAKLQDLLDGFINKFVLCKSCKNPETEIFINKGALLRDCKACGKQTDIDPRLKLSSYILKNPPEKSKSKKSATASAHVGNSSLPDHIGSSRGSPTPGDDFSDGEQPSSTLDKEAAAAAKTTAVSTLDDNWAVDMSEEAVAQRAKELEKLSLVSSSIDKFDELGEWLLEAEQSPSDVEIYQKISSLNILDSDKTLTVLAQALFTEDIVDEIESHTGLLIKVISQNDDKEKAEKAFLGGIERFLGVSHPKLIPSLTKILYKLYDEDIVSEDSIRKFGTTISKKYVDKSISKKVRRAAKPFLKWLDEAESESDSE</sequence>
<feature type="region of interest" description="Disordered" evidence="6">
    <location>
        <begin position="141"/>
        <end position="198"/>
    </location>
</feature>
<dbReference type="InterPro" id="IPR003307">
    <property type="entry name" value="W2_domain"/>
</dbReference>
<evidence type="ECO:0000313" key="9">
    <source>
        <dbReference type="Proteomes" id="UP000095038"/>
    </source>
</evidence>
<proteinExistence type="inferred from homology"/>
<evidence type="ECO:0000256" key="5">
    <source>
        <dbReference type="ARBA" id="ARBA00023134"/>
    </source>
</evidence>
<dbReference type="PANTHER" id="PTHR23001:SF7">
    <property type="entry name" value="EUKARYOTIC TRANSLATION INITIATION FACTOR 5"/>
    <property type="match status" value="1"/>
</dbReference>
<dbReference type="FunFam" id="2.20.25.350:FF:000001">
    <property type="entry name" value="Eukaryotic translation initiation factor 5"/>
    <property type="match status" value="1"/>
</dbReference>
<keyword evidence="5" id="KW-0342">GTP-binding</keyword>
<dbReference type="FunFam" id="3.30.30.170:FF:000002">
    <property type="entry name" value="Eukaryotic translation initiation factor 5"/>
    <property type="match status" value="1"/>
</dbReference>
<gene>
    <name evidence="8" type="ORF">ASCRUDRAFT_43254</name>
</gene>
<dbReference type="InterPro" id="IPR016189">
    <property type="entry name" value="Transl_init_fac_IF2/IF5_N"/>
</dbReference>
<dbReference type="GO" id="GO:0005829">
    <property type="term" value="C:cytosol"/>
    <property type="evidence" value="ECO:0007669"/>
    <property type="project" value="TreeGrafter"/>
</dbReference>
<dbReference type="GO" id="GO:0001732">
    <property type="term" value="P:formation of cytoplasmic translation initiation complex"/>
    <property type="evidence" value="ECO:0007669"/>
    <property type="project" value="EnsemblFungi"/>
</dbReference>
<keyword evidence="3" id="KW-0547">Nucleotide-binding</keyword>
<dbReference type="Pfam" id="PF01873">
    <property type="entry name" value="eIF-5_eIF-2B"/>
    <property type="match status" value="1"/>
</dbReference>
<dbReference type="Gene3D" id="3.30.30.170">
    <property type="match status" value="1"/>
</dbReference>
<keyword evidence="4" id="KW-0648">Protein biosynthesis</keyword>
<evidence type="ECO:0000256" key="1">
    <source>
        <dbReference type="ARBA" id="ARBA00010397"/>
    </source>
</evidence>
<dbReference type="InterPro" id="IPR045196">
    <property type="entry name" value="IF2/IF5"/>
</dbReference>
<evidence type="ECO:0000256" key="6">
    <source>
        <dbReference type="SAM" id="MobiDB-lite"/>
    </source>
</evidence>
<dbReference type="SUPFAM" id="SSF48371">
    <property type="entry name" value="ARM repeat"/>
    <property type="match status" value="1"/>
</dbReference>
<accession>A0A1D2VMY9</accession>
<dbReference type="RefSeq" id="XP_020049280.1">
    <property type="nucleotide sequence ID" value="XM_020191034.1"/>
</dbReference>
<dbReference type="SMART" id="SM00653">
    <property type="entry name" value="eIF2B_5"/>
    <property type="match status" value="1"/>
</dbReference>
<dbReference type="EMBL" id="KV454476">
    <property type="protein sequence ID" value="ODV62973.1"/>
    <property type="molecule type" value="Genomic_DNA"/>
</dbReference>
<comment type="similarity">
    <text evidence="1">Belongs to the eIF-2-beta/eIF-5 family.</text>
</comment>
<evidence type="ECO:0000256" key="3">
    <source>
        <dbReference type="ARBA" id="ARBA00022741"/>
    </source>
</evidence>